<proteinExistence type="predicted"/>
<dbReference type="Pfam" id="PF04237">
    <property type="entry name" value="YjbR"/>
    <property type="match status" value="1"/>
</dbReference>
<accession>A0ABV3DP41</accession>
<dbReference type="EMBL" id="JBEZFP010000091">
    <property type="protein sequence ID" value="MEU8137518.1"/>
    <property type="molecule type" value="Genomic_DNA"/>
</dbReference>
<organism evidence="1 2">
    <name type="scientific">Streptodolium elevatio</name>
    <dbReference type="NCBI Taxonomy" id="3157996"/>
    <lineage>
        <taxon>Bacteria</taxon>
        <taxon>Bacillati</taxon>
        <taxon>Actinomycetota</taxon>
        <taxon>Actinomycetes</taxon>
        <taxon>Kitasatosporales</taxon>
        <taxon>Streptomycetaceae</taxon>
        <taxon>Streptodolium</taxon>
    </lineage>
</organism>
<gene>
    <name evidence="1" type="ORF">AB0C36_28905</name>
</gene>
<dbReference type="Proteomes" id="UP001551482">
    <property type="component" value="Unassembled WGS sequence"/>
</dbReference>
<comment type="caution">
    <text evidence="1">The sequence shown here is derived from an EMBL/GenBank/DDBJ whole genome shotgun (WGS) entry which is preliminary data.</text>
</comment>
<sequence length="128" mass="14310">MPTEQDVRRMMLAFPEAEEIVIDAWGDQPTFRVRKKMFGMMGYGAPTVCLKATRETQAALLEEAPEVFSPQPFFGRFGWIDVVLDRISAEELAELVEDAWRLTAPKRVVKAYDAARDAAEGDGGQDQG</sequence>
<name>A0ABV3DP41_9ACTN</name>
<keyword evidence="2" id="KW-1185">Reference proteome</keyword>
<reference evidence="1 2" key="1">
    <citation type="submission" date="2024-06" db="EMBL/GenBank/DDBJ databases">
        <title>The Natural Products Discovery Center: Release of the First 8490 Sequenced Strains for Exploring Actinobacteria Biosynthetic Diversity.</title>
        <authorList>
            <person name="Kalkreuter E."/>
            <person name="Kautsar S.A."/>
            <person name="Yang D."/>
            <person name="Bader C.D."/>
            <person name="Teijaro C.N."/>
            <person name="Fluegel L."/>
            <person name="Davis C.M."/>
            <person name="Simpson J.R."/>
            <person name="Lauterbach L."/>
            <person name="Steele A.D."/>
            <person name="Gui C."/>
            <person name="Meng S."/>
            <person name="Li G."/>
            <person name="Viehrig K."/>
            <person name="Ye F."/>
            <person name="Su P."/>
            <person name="Kiefer A.F."/>
            <person name="Nichols A."/>
            <person name="Cepeda A.J."/>
            <person name="Yan W."/>
            <person name="Fan B."/>
            <person name="Jiang Y."/>
            <person name="Adhikari A."/>
            <person name="Zheng C.-J."/>
            <person name="Schuster L."/>
            <person name="Cowan T.M."/>
            <person name="Smanski M.J."/>
            <person name="Chevrette M.G."/>
            <person name="De Carvalho L.P.S."/>
            <person name="Shen B."/>
        </authorList>
    </citation>
    <scope>NUCLEOTIDE SEQUENCE [LARGE SCALE GENOMIC DNA]</scope>
    <source>
        <strain evidence="1 2">NPDC048946</strain>
    </source>
</reference>
<protein>
    <submittedName>
        <fullName evidence="1">MmcQ/YjbR family DNA-binding protein</fullName>
    </submittedName>
</protein>
<dbReference type="SUPFAM" id="SSF142906">
    <property type="entry name" value="YjbR-like"/>
    <property type="match status" value="1"/>
</dbReference>
<dbReference type="Gene3D" id="3.90.1150.30">
    <property type="match status" value="1"/>
</dbReference>
<evidence type="ECO:0000313" key="2">
    <source>
        <dbReference type="Proteomes" id="UP001551482"/>
    </source>
</evidence>
<keyword evidence="1" id="KW-0238">DNA-binding</keyword>
<evidence type="ECO:0000313" key="1">
    <source>
        <dbReference type="EMBL" id="MEU8137518.1"/>
    </source>
</evidence>
<dbReference type="InterPro" id="IPR038056">
    <property type="entry name" value="YjbR-like_sf"/>
</dbReference>
<dbReference type="InterPro" id="IPR058532">
    <property type="entry name" value="YjbR/MT2646/Rv2570-like"/>
</dbReference>
<dbReference type="GO" id="GO:0003677">
    <property type="term" value="F:DNA binding"/>
    <property type="evidence" value="ECO:0007669"/>
    <property type="project" value="UniProtKB-KW"/>
</dbReference>
<dbReference type="RefSeq" id="WP_358359534.1">
    <property type="nucleotide sequence ID" value="NZ_JBEZFP010000091.1"/>
</dbReference>